<dbReference type="HOGENOM" id="CLU_020959_3_1_1"/>
<evidence type="ECO:0000256" key="5">
    <source>
        <dbReference type="ARBA" id="ARBA00023180"/>
    </source>
</evidence>
<gene>
    <name evidence="7" type="ORF">PHATRDRAFT_50463</name>
</gene>
<evidence type="ECO:0008006" key="9">
    <source>
        <dbReference type="Google" id="ProtNLM"/>
    </source>
</evidence>
<dbReference type="eggNOG" id="KOG2182">
    <property type="taxonomic scope" value="Eukaryota"/>
</dbReference>
<evidence type="ECO:0000313" key="7">
    <source>
        <dbReference type="EMBL" id="EEC43102.1"/>
    </source>
</evidence>
<protein>
    <recommendedName>
        <fullName evidence="9">Thymus-specific serine protease</fullName>
    </recommendedName>
</protein>
<evidence type="ECO:0000256" key="3">
    <source>
        <dbReference type="ARBA" id="ARBA00022729"/>
    </source>
</evidence>
<dbReference type="SUPFAM" id="SSF53474">
    <property type="entry name" value="alpha/beta-Hydrolases"/>
    <property type="match status" value="1"/>
</dbReference>
<sequence>MPAMLFHRLLLSYLLLLGVDVHGLGDVRLRDVLNARRTNAKVTDESSLGADVPEFVGDVQTRYVNQQLNHFDASDTRSFAQRFFYSDRYARAREENRNTYAFLCVGGEGPALDESVLVDSVHCTGDMLELAHILFEDGHKVHLYALEHRYYGESYPVFREGGCSKNRTTSPVTNQHLVYLSSTQALADLAHFVNSRSLDGGTNIKWVTFGGSYPGMMAAWARSKYPHLIHAAVSSSAPVQAVLDFSAYNNHVSKVLASANVGGSSECLAVFQAAHGEVTRMVHDATQHAGLADMFGLCNATSLLEDRNKELFLGDGLVDLHTQGNNPSCDRDLCNIGKICRTLLNDAKSFKPVTALANLAQRQRDRGACINIDWTGTLDYISDPVRGVEGGLRSWLWQTCTEFGFYQTCNMHSTCPYGRGFHRVDQDLEMCRVAFDKSGVQVATAVRSSMEAYGGWKMEASRILSVNGDIDPWSELAIHDVSNPQLPTYQVPGASHHFWTHKVLDSDGLEIQKAREFIYDTVTAWLETGSPNEPTTVN</sequence>
<dbReference type="Proteomes" id="UP000000759">
    <property type="component" value="Chromosome 30"/>
</dbReference>
<dbReference type="PANTHER" id="PTHR11010:SF117">
    <property type="entry name" value="SERINE PROTEASE 16"/>
    <property type="match status" value="1"/>
</dbReference>
<keyword evidence="3 6" id="KW-0732">Signal</keyword>
<feature type="signal peptide" evidence="6">
    <location>
        <begin position="1"/>
        <end position="25"/>
    </location>
</feature>
<dbReference type="GO" id="GO:0070008">
    <property type="term" value="F:serine-type exopeptidase activity"/>
    <property type="evidence" value="ECO:0007669"/>
    <property type="project" value="InterPro"/>
</dbReference>
<proteinExistence type="inferred from homology"/>
<reference evidence="8" key="2">
    <citation type="submission" date="2008-08" db="EMBL/GenBank/DDBJ databases">
        <authorList>
            <consortium name="Diatom Consortium"/>
            <person name="Grigoriev I."/>
            <person name="Grimwood J."/>
            <person name="Kuo A."/>
            <person name="Otillar R.P."/>
            <person name="Salamov A."/>
            <person name="Detter J.C."/>
            <person name="Lindquist E."/>
            <person name="Shapiro H."/>
            <person name="Lucas S."/>
            <person name="Glavina del Rio T."/>
            <person name="Pitluck S."/>
            <person name="Rokhsar D."/>
            <person name="Bowler C."/>
        </authorList>
    </citation>
    <scope>GENOME REANNOTATION</scope>
    <source>
        <strain evidence="8">CCAP 1055/1</strain>
    </source>
</reference>
<dbReference type="Pfam" id="PF05577">
    <property type="entry name" value="Peptidase_S28"/>
    <property type="match status" value="1"/>
</dbReference>
<comment type="similarity">
    <text evidence="1">Belongs to the peptidase S28 family.</text>
</comment>
<dbReference type="GO" id="GO:0006508">
    <property type="term" value="P:proteolysis"/>
    <property type="evidence" value="ECO:0007669"/>
    <property type="project" value="UniProtKB-KW"/>
</dbReference>
<evidence type="ECO:0000256" key="1">
    <source>
        <dbReference type="ARBA" id="ARBA00011079"/>
    </source>
</evidence>
<organism evidence="7 8">
    <name type="scientific">Phaeodactylum tricornutum (strain CCAP 1055/1)</name>
    <dbReference type="NCBI Taxonomy" id="556484"/>
    <lineage>
        <taxon>Eukaryota</taxon>
        <taxon>Sar</taxon>
        <taxon>Stramenopiles</taxon>
        <taxon>Ochrophyta</taxon>
        <taxon>Bacillariophyta</taxon>
        <taxon>Bacillariophyceae</taxon>
        <taxon>Bacillariophycidae</taxon>
        <taxon>Naviculales</taxon>
        <taxon>Phaeodactylaceae</taxon>
        <taxon>Phaeodactylum</taxon>
    </lineage>
</organism>
<name>B7GE70_PHATC</name>
<dbReference type="RefSeq" id="XP_002185433.1">
    <property type="nucleotide sequence ID" value="XM_002185397.1"/>
</dbReference>
<feature type="chain" id="PRO_5002856077" description="Thymus-specific serine protease" evidence="6">
    <location>
        <begin position="26"/>
        <end position="538"/>
    </location>
</feature>
<dbReference type="OrthoDB" id="1735038at2759"/>
<dbReference type="EMBL" id="CM000632">
    <property type="protein sequence ID" value="EEC43102.1"/>
    <property type="molecule type" value="Genomic_DNA"/>
</dbReference>
<keyword evidence="8" id="KW-1185">Reference proteome</keyword>
<keyword evidence="5" id="KW-0325">Glycoprotein</keyword>
<keyword evidence="4" id="KW-0378">Hydrolase</keyword>
<dbReference type="Gene3D" id="3.40.50.1820">
    <property type="entry name" value="alpha/beta hydrolase"/>
    <property type="match status" value="1"/>
</dbReference>
<accession>B7GE70</accession>
<dbReference type="ESTHER" id="phatc-b7ge70">
    <property type="family name" value="Prolylcarboxypeptidase"/>
</dbReference>
<dbReference type="InterPro" id="IPR029058">
    <property type="entry name" value="AB_hydrolase_fold"/>
</dbReference>
<dbReference type="KEGG" id="pti:PHATRDRAFT_50463"/>
<dbReference type="GO" id="GO:0008239">
    <property type="term" value="F:dipeptidyl-peptidase activity"/>
    <property type="evidence" value="ECO:0007669"/>
    <property type="project" value="TreeGrafter"/>
</dbReference>
<evidence type="ECO:0000313" key="8">
    <source>
        <dbReference type="Proteomes" id="UP000000759"/>
    </source>
</evidence>
<dbReference type="Gene3D" id="1.20.120.980">
    <property type="entry name" value="Serine carboxypeptidase S28, SKS domain"/>
    <property type="match status" value="1"/>
</dbReference>
<evidence type="ECO:0000256" key="2">
    <source>
        <dbReference type="ARBA" id="ARBA00022670"/>
    </source>
</evidence>
<dbReference type="InterPro" id="IPR042269">
    <property type="entry name" value="Ser_carbopepase_S28_SKS"/>
</dbReference>
<dbReference type="AlphaFoldDB" id="B7GE70"/>
<dbReference type="GeneID" id="7199313"/>
<reference evidence="7 8" key="1">
    <citation type="journal article" date="2008" name="Nature">
        <title>The Phaeodactylum genome reveals the evolutionary history of diatom genomes.</title>
        <authorList>
            <person name="Bowler C."/>
            <person name="Allen A.E."/>
            <person name="Badger J.H."/>
            <person name="Grimwood J."/>
            <person name="Jabbari K."/>
            <person name="Kuo A."/>
            <person name="Maheswari U."/>
            <person name="Martens C."/>
            <person name="Maumus F."/>
            <person name="Otillar R.P."/>
            <person name="Rayko E."/>
            <person name="Salamov A."/>
            <person name="Vandepoele K."/>
            <person name="Beszteri B."/>
            <person name="Gruber A."/>
            <person name="Heijde M."/>
            <person name="Katinka M."/>
            <person name="Mock T."/>
            <person name="Valentin K."/>
            <person name="Verret F."/>
            <person name="Berges J.A."/>
            <person name="Brownlee C."/>
            <person name="Cadoret J.P."/>
            <person name="Chiovitti A."/>
            <person name="Choi C.J."/>
            <person name="Coesel S."/>
            <person name="De Martino A."/>
            <person name="Detter J.C."/>
            <person name="Durkin C."/>
            <person name="Falciatore A."/>
            <person name="Fournet J."/>
            <person name="Haruta M."/>
            <person name="Huysman M.J."/>
            <person name="Jenkins B.D."/>
            <person name="Jiroutova K."/>
            <person name="Jorgensen R.E."/>
            <person name="Joubert Y."/>
            <person name="Kaplan A."/>
            <person name="Kroger N."/>
            <person name="Kroth P.G."/>
            <person name="La Roche J."/>
            <person name="Lindquist E."/>
            <person name="Lommer M."/>
            <person name="Martin-Jezequel V."/>
            <person name="Lopez P.J."/>
            <person name="Lucas S."/>
            <person name="Mangogna M."/>
            <person name="McGinnis K."/>
            <person name="Medlin L.K."/>
            <person name="Montsant A."/>
            <person name="Oudot-Le Secq M.P."/>
            <person name="Napoli C."/>
            <person name="Obornik M."/>
            <person name="Parker M.S."/>
            <person name="Petit J.L."/>
            <person name="Porcel B.M."/>
            <person name="Poulsen N."/>
            <person name="Robison M."/>
            <person name="Rychlewski L."/>
            <person name="Rynearson T.A."/>
            <person name="Schmutz J."/>
            <person name="Shapiro H."/>
            <person name="Siaut M."/>
            <person name="Stanley M."/>
            <person name="Sussman M.R."/>
            <person name="Taylor A.R."/>
            <person name="Vardi A."/>
            <person name="von Dassow P."/>
            <person name="Vyverman W."/>
            <person name="Willis A."/>
            <person name="Wyrwicz L.S."/>
            <person name="Rokhsar D.S."/>
            <person name="Weissenbach J."/>
            <person name="Armbrust E.V."/>
            <person name="Green B.R."/>
            <person name="Van de Peer Y."/>
            <person name="Grigoriev I.V."/>
        </authorList>
    </citation>
    <scope>NUCLEOTIDE SEQUENCE [LARGE SCALE GENOMIC DNA]</scope>
    <source>
        <strain evidence="7 8">CCAP 1055/1</strain>
    </source>
</reference>
<evidence type="ECO:0000256" key="4">
    <source>
        <dbReference type="ARBA" id="ARBA00022801"/>
    </source>
</evidence>
<dbReference type="InParanoid" id="B7GE70"/>
<evidence type="ECO:0000256" key="6">
    <source>
        <dbReference type="SAM" id="SignalP"/>
    </source>
</evidence>
<dbReference type="PANTHER" id="PTHR11010">
    <property type="entry name" value="PROTEASE S28 PRO-X CARBOXYPEPTIDASE-RELATED"/>
    <property type="match status" value="1"/>
</dbReference>
<dbReference type="OMA" id="NDYIDSQ"/>
<dbReference type="InterPro" id="IPR008758">
    <property type="entry name" value="Peptidase_S28"/>
</dbReference>
<keyword evidence="2" id="KW-0645">Protease</keyword>
<dbReference type="PaxDb" id="2850-Phatr50463"/>